<organism evidence="5 6">
    <name type="scientific">Coriobacterium glomerans (strain ATCC 49209 / DSM 20642 / JCM 10262 / PW2)</name>
    <dbReference type="NCBI Taxonomy" id="700015"/>
    <lineage>
        <taxon>Bacteria</taxon>
        <taxon>Bacillati</taxon>
        <taxon>Actinomycetota</taxon>
        <taxon>Coriobacteriia</taxon>
        <taxon>Coriobacteriales</taxon>
        <taxon>Coriobacteriaceae</taxon>
        <taxon>Coriobacterium</taxon>
    </lineage>
</organism>
<sequence length="561" mass="63684">MAEGVKDCVCCSNDACRFGDSTVYQIYVKSFKDSNGDGIGDLAGIIEKLDYLAELGIDYLWLTPFFASPLHDNGYDVSDYKAVNPLFGSMDDFDRLVEGASARGMKIMLDMVFNHTSSEHTWFQRALAGDARYQDYYIFREGVRDEPPTNWKSKFGGSAWEYVSALGRWYLHLFDVTQPDLNWDNPAVRAQLADVVRYWRRKGVSGFRFDVVNLISKPRVFIDDLKGDGRSLYTDGPRIHEYLKELVATAGIGSMITVGEMSSTSLADCMRYTDPTRHELSMIFSFHHLKVDYKDGDKWSLMRPDILRFRELIRTWQLGLQSCGGWNALFLGNHDQPRPVSRFGDDKTYWDVSAKMLAIFMHLMRGTPYVYQGEEIGMGNPGFSSIEQYRDVESLNYYRILRHRGKSEQEALAVLAQRSRDNSRTPMQWQARTQAGFTDGTPWIETSRDAARANVANEIVDPNSIWSLYRHLIELRKQMPLIARGSIAFLEVISPKVIAYVRELDSKRLVVLSSFSNAVEAAVPAGEIAGMRLLASSYPTDPETDDGIVVLRPWEGAALIR</sequence>
<evidence type="ECO:0000313" key="5">
    <source>
        <dbReference type="EMBL" id="AEB06893.1"/>
    </source>
</evidence>
<dbReference type="Pfam" id="PF00128">
    <property type="entry name" value="Alpha-amylase"/>
    <property type="match status" value="1"/>
</dbReference>
<dbReference type="NCBIfam" id="NF008183">
    <property type="entry name" value="PRK10933.1"/>
    <property type="match status" value="1"/>
</dbReference>
<dbReference type="Gene3D" id="3.20.20.80">
    <property type="entry name" value="Glycosidases"/>
    <property type="match status" value="1"/>
</dbReference>
<dbReference type="SUPFAM" id="SSF51011">
    <property type="entry name" value="Glycosyl hydrolase domain"/>
    <property type="match status" value="1"/>
</dbReference>
<dbReference type="InterPro" id="IPR006047">
    <property type="entry name" value="GH13_cat_dom"/>
</dbReference>
<keyword evidence="2 5" id="KW-0378">Hydrolase</keyword>
<dbReference type="GO" id="GO:0009313">
    <property type="term" value="P:oligosaccharide catabolic process"/>
    <property type="evidence" value="ECO:0007669"/>
    <property type="project" value="TreeGrafter"/>
</dbReference>
<dbReference type="HOGENOM" id="CLU_006462_1_2_11"/>
<evidence type="ECO:0000259" key="4">
    <source>
        <dbReference type="SMART" id="SM00642"/>
    </source>
</evidence>
<dbReference type="KEGG" id="cgo:Corgl_0779"/>
<dbReference type="RefSeq" id="WP_013708636.1">
    <property type="nucleotide sequence ID" value="NC_015389.1"/>
</dbReference>
<dbReference type="FunFam" id="3.20.20.80:FF:000064">
    <property type="entry name" value="Oligo-1,6-glucosidase"/>
    <property type="match status" value="1"/>
</dbReference>
<dbReference type="Proteomes" id="UP000006851">
    <property type="component" value="Chromosome"/>
</dbReference>
<dbReference type="SUPFAM" id="SSF51445">
    <property type="entry name" value="(Trans)glycosidases"/>
    <property type="match status" value="1"/>
</dbReference>
<dbReference type="InterPro" id="IPR045857">
    <property type="entry name" value="O16G_dom_2"/>
</dbReference>
<dbReference type="PANTHER" id="PTHR10357">
    <property type="entry name" value="ALPHA-AMYLASE FAMILY MEMBER"/>
    <property type="match status" value="1"/>
</dbReference>
<comment type="similarity">
    <text evidence="1">Belongs to the glycosyl hydrolase 13 family.</text>
</comment>
<dbReference type="CDD" id="cd11333">
    <property type="entry name" value="AmyAc_SI_OligoGlu_DGase"/>
    <property type="match status" value="1"/>
</dbReference>
<evidence type="ECO:0000313" key="6">
    <source>
        <dbReference type="Proteomes" id="UP000006851"/>
    </source>
</evidence>
<dbReference type="InterPro" id="IPR017853">
    <property type="entry name" value="GH"/>
</dbReference>
<feature type="domain" description="Glycosyl hydrolase family 13 catalytic" evidence="4">
    <location>
        <begin position="25"/>
        <end position="424"/>
    </location>
</feature>
<evidence type="ECO:0000256" key="2">
    <source>
        <dbReference type="ARBA" id="ARBA00022801"/>
    </source>
</evidence>
<name>F2NBT4_CORGP</name>
<keyword evidence="3 5" id="KW-0326">Glycosidase</keyword>
<dbReference type="EC" id="3.2.1.93" evidence="5"/>
<gene>
    <name evidence="5" type="ordered locus">Corgl_0779</name>
</gene>
<dbReference type="EMBL" id="CP002628">
    <property type="protein sequence ID" value="AEB06893.1"/>
    <property type="molecule type" value="Genomic_DNA"/>
</dbReference>
<evidence type="ECO:0000256" key="1">
    <source>
        <dbReference type="ARBA" id="ARBA00008061"/>
    </source>
</evidence>
<dbReference type="eggNOG" id="COG0366">
    <property type="taxonomic scope" value="Bacteria"/>
</dbReference>
<dbReference type="PANTHER" id="PTHR10357:SF217">
    <property type="entry name" value="TREHALOSE-6-PHOSPHATE HYDROLASE"/>
    <property type="match status" value="1"/>
</dbReference>
<dbReference type="AlphaFoldDB" id="F2NBT4"/>
<dbReference type="InterPro" id="IPR013780">
    <property type="entry name" value="Glyco_hydro_b"/>
</dbReference>
<keyword evidence="6" id="KW-1185">Reference proteome</keyword>
<proteinExistence type="inferred from homology"/>
<dbReference type="Gene3D" id="3.90.400.10">
    <property type="entry name" value="Oligo-1,6-glucosidase, Domain 2"/>
    <property type="match status" value="1"/>
</dbReference>
<dbReference type="FunFam" id="3.90.400.10:FF:000002">
    <property type="entry name" value="Sucrose isomerase"/>
    <property type="match status" value="1"/>
</dbReference>
<protein>
    <submittedName>
        <fullName evidence="5">Alpha amylase catalytic region</fullName>
        <ecNumber evidence="5">3.2.1.93</ecNumber>
    </submittedName>
</protein>
<dbReference type="GO" id="GO:0004556">
    <property type="term" value="F:alpha-amylase activity"/>
    <property type="evidence" value="ECO:0007669"/>
    <property type="project" value="TreeGrafter"/>
</dbReference>
<accession>F2NBT4</accession>
<reference evidence="6" key="1">
    <citation type="journal article" date="2013" name="Stand. Genomic Sci.">
        <title>Complete genome sequence of Coriobacterium glomerans type strain (PW2(T)) from the midgut of Pyrrhocoris apterus L. (red soldier bug).</title>
        <authorList>
            <person name="Stackebrandt E."/>
            <person name="Zeytun A."/>
            <person name="Lapidus A."/>
            <person name="Nolan M."/>
            <person name="Lucas S."/>
            <person name="Hammon N."/>
            <person name="Deshpande S."/>
            <person name="Cheng J.F."/>
            <person name="Tapia R."/>
            <person name="Goodwin L.A."/>
            <person name="Pitluck S."/>
            <person name="Liolios K."/>
            <person name="Pagani I."/>
            <person name="Ivanova N."/>
            <person name="Mavromatis K."/>
            <person name="Mikhailova N."/>
            <person name="Huntemann M."/>
            <person name="Pati A."/>
            <person name="Chen A."/>
            <person name="Palaniappan K."/>
            <person name="Chang Y.J."/>
            <person name="Land M."/>
            <person name="Hauser L."/>
            <person name="Rohde M."/>
            <person name="Pukall R."/>
            <person name="Goker M."/>
            <person name="Detter J.C."/>
            <person name="Woyke T."/>
            <person name="Bristow J."/>
            <person name="Eisen J.A."/>
            <person name="Markowitz V."/>
            <person name="Hugenholtz P."/>
            <person name="Kyrpides N.C."/>
            <person name="Klenk H.P."/>
        </authorList>
    </citation>
    <scope>NUCLEOTIDE SEQUENCE</scope>
    <source>
        <strain evidence="6">ATCC 49209 / DSM 20642 / JCM 10262 / PW2</strain>
    </source>
</reference>
<dbReference type="STRING" id="700015.Corgl_0779"/>
<dbReference type="Gene3D" id="2.60.40.1180">
    <property type="entry name" value="Golgi alpha-mannosidase II"/>
    <property type="match status" value="1"/>
</dbReference>
<evidence type="ECO:0000256" key="3">
    <source>
        <dbReference type="ARBA" id="ARBA00023295"/>
    </source>
</evidence>
<dbReference type="SMART" id="SM00642">
    <property type="entry name" value="Aamy"/>
    <property type="match status" value="1"/>
</dbReference>
<dbReference type="GO" id="GO:0008788">
    <property type="term" value="F:alpha,alpha-phosphotrehalase activity"/>
    <property type="evidence" value="ECO:0007669"/>
    <property type="project" value="UniProtKB-EC"/>
</dbReference>